<keyword evidence="1" id="KW-1133">Transmembrane helix</keyword>
<keyword evidence="3" id="KW-1185">Reference proteome</keyword>
<dbReference type="KEGG" id="dbk:DGMP_36670"/>
<reference evidence="2" key="1">
    <citation type="submission" date="2020-09" db="EMBL/GenBank/DDBJ databases">
        <title>Desulfogranum mesoprofundum gen. nov., sp. nov., a novel mesophilic, sulfate-reducing chemolithoautotroph isolated from a deep-sea hydrothermal vent chimney in the Suiyo Seamount.</title>
        <authorList>
            <person name="Hashimoto Y."/>
            <person name="Nakagawa S."/>
        </authorList>
    </citation>
    <scope>NUCLEOTIDE SEQUENCE</scope>
    <source>
        <strain evidence="2">KT2</strain>
    </source>
</reference>
<dbReference type="EMBL" id="AP024086">
    <property type="protein sequence ID" value="BCL62974.1"/>
    <property type="molecule type" value="Genomic_DNA"/>
</dbReference>
<evidence type="ECO:0000313" key="3">
    <source>
        <dbReference type="Proteomes" id="UP000826725"/>
    </source>
</evidence>
<proteinExistence type="predicted"/>
<dbReference type="AlphaFoldDB" id="A0A8D5JIR7"/>
<protein>
    <submittedName>
        <fullName evidence="2">Uncharacterized protein</fullName>
    </submittedName>
</protein>
<accession>A0A8D5JIR7</accession>
<gene>
    <name evidence="2" type="ORF">DGMP_36670</name>
</gene>
<keyword evidence="1" id="KW-0812">Transmembrane</keyword>
<name>A0A8D5JIR7_9BACT</name>
<organism evidence="2 3">
    <name type="scientific">Desulfomarina profundi</name>
    <dbReference type="NCBI Taxonomy" id="2772557"/>
    <lineage>
        <taxon>Bacteria</taxon>
        <taxon>Pseudomonadati</taxon>
        <taxon>Thermodesulfobacteriota</taxon>
        <taxon>Desulfobulbia</taxon>
        <taxon>Desulfobulbales</taxon>
        <taxon>Desulfobulbaceae</taxon>
        <taxon>Desulfomarina</taxon>
    </lineage>
</organism>
<evidence type="ECO:0000313" key="2">
    <source>
        <dbReference type="EMBL" id="BCL62974.1"/>
    </source>
</evidence>
<dbReference type="RefSeq" id="WP_228855276.1">
    <property type="nucleotide sequence ID" value="NZ_AP024086.1"/>
</dbReference>
<sequence>MKTNSATVSFLFLTKTYRISLFKQITPLLSAFFSNNRKLIKYVLASLAIGAIFLGSFIAFLTQLAEYGW</sequence>
<feature type="transmembrane region" description="Helical" evidence="1">
    <location>
        <begin position="42"/>
        <end position="61"/>
    </location>
</feature>
<keyword evidence="1" id="KW-0472">Membrane</keyword>
<dbReference type="Proteomes" id="UP000826725">
    <property type="component" value="Chromosome"/>
</dbReference>
<evidence type="ECO:0000256" key="1">
    <source>
        <dbReference type="SAM" id="Phobius"/>
    </source>
</evidence>